<dbReference type="InterPro" id="IPR016195">
    <property type="entry name" value="Pol/histidinol_Pase-like"/>
</dbReference>
<dbReference type="Pfam" id="PF02811">
    <property type="entry name" value="PHP"/>
    <property type="match status" value="1"/>
</dbReference>
<dbReference type="Gene3D" id="3.20.20.140">
    <property type="entry name" value="Metal-dependent hydrolases"/>
    <property type="match status" value="1"/>
</dbReference>
<keyword evidence="3" id="KW-1185">Reference proteome</keyword>
<feature type="domain" description="Polymerase/histidinol phosphatase N-terminal" evidence="1">
    <location>
        <begin position="6"/>
        <end position="71"/>
    </location>
</feature>
<sequence>MKWVACELHTHTFHSDGRQSLAELAAGAKNLGFDCIALTDHNTMTGLAGKEVIERETGLSIISGMEWTTFFGHMVTIGLDEFLDWRPVGPGDIHAGLSRVHERGGLAGMAHPFRAGSPMCTGCYWEFEISDWNDIDYIEVWSTTFAPVKNNNIRAFRLWTEKLNEGYRIAATSGRDWHHQDPTDDPLSVTYLQLEEGDAPITAKVVGALSASRASVTLGPLLNLEVTSRGTNYGIGSAVPGGRASGSTFVAAVSADFQVRKGHWKLEDQRYTLKLDSNKGILAEEIITSDAPRLEAEIPDEDLLWIRAELWGMVKGVRTIIAFTNAVYFD</sequence>
<dbReference type="GO" id="GO:0035312">
    <property type="term" value="F:5'-3' DNA exonuclease activity"/>
    <property type="evidence" value="ECO:0007669"/>
    <property type="project" value="TreeGrafter"/>
</dbReference>
<dbReference type="PANTHER" id="PTHR42924:SF3">
    <property type="entry name" value="POLYMERASE_HISTIDINOL PHOSPHATASE N-TERMINAL DOMAIN-CONTAINING PROTEIN"/>
    <property type="match status" value="1"/>
</dbReference>
<comment type="caution">
    <text evidence="2">The sequence shown here is derived from an EMBL/GenBank/DDBJ whole genome shotgun (WGS) entry which is preliminary data.</text>
</comment>
<proteinExistence type="predicted"/>
<organism evidence="2 3">
    <name type="scientific">Paenibacillus agri</name>
    <dbReference type="NCBI Taxonomy" id="2744309"/>
    <lineage>
        <taxon>Bacteria</taxon>
        <taxon>Bacillati</taxon>
        <taxon>Bacillota</taxon>
        <taxon>Bacilli</taxon>
        <taxon>Bacillales</taxon>
        <taxon>Paenibacillaceae</taxon>
        <taxon>Paenibacillus</taxon>
    </lineage>
</organism>
<evidence type="ECO:0000313" key="2">
    <source>
        <dbReference type="EMBL" id="NUU63203.1"/>
    </source>
</evidence>
<dbReference type="InterPro" id="IPR052018">
    <property type="entry name" value="PHP_domain"/>
</dbReference>
<dbReference type="EMBL" id="JABWCS010000218">
    <property type="protein sequence ID" value="NUU63203.1"/>
    <property type="molecule type" value="Genomic_DNA"/>
</dbReference>
<dbReference type="PANTHER" id="PTHR42924">
    <property type="entry name" value="EXONUCLEASE"/>
    <property type="match status" value="1"/>
</dbReference>
<evidence type="ECO:0000259" key="1">
    <source>
        <dbReference type="SMART" id="SM00481"/>
    </source>
</evidence>
<dbReference type="InterPro" id="IPR003141">
    <property type="entry name" value="Pol/His_phosphatase_N"/>
</dbReference>
<dbReference type="RefSeq" id="WP_175373628.1">
    <property type="nucleotide sequence ID" value="NZ_JABWCS010000218.1"/>
</dbReference>
<dbReference type="SUPFAM" id="SSF89550">
    <property type="entry name" value="PHP domain-like"/>
    <property type="match status" value="1"/>
</dbReference>
<evidence type="ECO:0000313" key="3">
    <source>
        <dbReference type="Proteomes" id="UP000564806"/>
    </source>
</evidence>
<dbReference type="InterPro" id="IPR004013">
    <property type="entry name" value="PHP_dom"/>
</dbReference>
<keyword evidence="2" id="KW-0378">Hydrolase</keyword>
<dbReference type="SMART" id="SM00481">
    <property type="entry name" value="POLIIIAc"/>
    <property type="match status" value="1"/>
</dbReference>
<dbReference type="NCBIfam" id="NF038032">
    <property type="entry name" value="CehA_McbA_metalo"/>
    <property type="match status" value="1"/>
</dbReference>
<accession>A0A850EPK6</accession>
<protein>
    <submittedName>
        <fullName evidence="2">CehA/McbA family metallohydrolase</fullName>
    </submittedName>
</protein>
<reference evidence="2" key="1">
    <citation type="submission" date="2020-06" db="EMBL/GenBank/DDBJ databases">
        <title>Paenibacillus sp. nov., isolated from soil.</title>
        <authorList>
            <person name="Seo Y.L."/>
        </authorList>
    </citation>
    <scope>NUCLEOTIDE SEQUENCE [LARGE SCALE GENOMIC DNA]</scope>
    <source>
        <strain evidence="2">JW14</strain>
    </source>
</reference>
<dbReference type="GO" id="GO:0004534">
    <property type="term" value="F:5'-3' RNA exonuclease activity"/>
    <property type="evidence" value="ECO:0007669"/>
    <property type="project" value="TreeGrafter"/>
</dbReference>
<gene>
    <name evidence="2" type="ORF">HPT30_22885</name>
</gene>
<name>A0A850EPK6_9BACL</name>
<dbReference type="Proteomes" id="UP000564806">
    <property type="component" value="Unassembled WGS sequence"/>
</dbReference>
<dbReference type="AlphaFoldDB" id="A0A850EPK6"/>